<dbReference type="NCBIfam" id="TIGR01439">
    <property type="entry name" value="lp_hng_hel_AbrB"/>
    <property type="match status" value="1"/>
</dbReference>
<dbReference type="RefSeq" id="WP_206423231.1">
    <property type="nucleotide sequence ID" value="NZ_CP117255.1"/>
</dbReference>
<dbReference type="KEGG" id="rtu:PR017_11660"/>
<protein>
    <submittedName>
        <fullName evidence="3">AbrB/MazE/SpoVT family DNA-binding domain-containing protein</fullName>
    </submittedName>
</protein>
<accession>A0AAF1K2P0</accession>
<organism evidence="3 4">
    <name type="scientific">Rhizobium tumorigenes</name>
    <dbReference type="NCBI Taxonomy" id="2041385"/>
    <lineage>
        <taxon>Bacteria</taxon>
        <taxon>Pseudomonadati</taxon>
        <taxon>Pseudomonadota</taxon>
        <taxon>Alphaproteobacteria</taxon>
        <taxon>Hyphomicrobiales</taxon>
        <taxon>Rhizobiaceae</taxon>
        <taxon>Rhizobium/Agrobacterium group</taxon>
        <taxon>Rhizobium</taxon>
    </lineage>
</organism>
<reference evidence="4" key="2">
    <citation type="journal article" date="2023" name="MicrobiologyOpen">
        <title>Genomics of the tumorigenes clade of the family Rhizobiaceae and description of Rhizobium rhododendri sp. nov.</title>
        <authorList>
            <person name="Kuzmanovic N."/>
            <person name="diCenzo G.C."/>
            <person name="Bunk B."/>
            <person name="Sproeer C."/>
            <person name="Fruehling A."/>
            <person name="Neumann-Schaal M."/>
            <person name="Overmann J."/>
            <person name="Smalla K."/>
        </authorList>
    </citation>
    <scope>NUCLEOTIDE SEQUENCE [LARGE SCALE GENOMIC DNA]</scope>
    <source>
        <strain evidence="4">1078</strain>
    </source>
</reference>
<evidence type="ECO:0000259" key="2">
    <source>
        <dbReference type="PROSITE" id="PS51740"/>
    </source>
</evidence>
<dbReference type="SMART" id="SM00966">
    <property type="entry name" value="SpoVT_AbrB"/>
    <property type="match status" value="1"/>
</dbReference>
<name>A0AAF1K2P0_9HYPH</name>
<dbReference type="EMBL" id="CP117255">
    <property type="protein sequence ID" value="WFR94484.1"/>
    <property type="molecule type" value="Genomic_DNA"/>
</dbReference>
<evidence type="ECO:0000313" key="4">
    <source>
        <dbReference type="Proteomes" id="UP000249499"/>
    </source>
</evidence>
<dbReference type="AlphaFoldDB" id="A0AAF1K2P0"/>
<dbReference type="Proteomes" id="UP000249499">
    <property type="component" value="Chromosome"/>
</dbReference>
<feature type="domain" description="SpoVT-AbrB" evidence="2">
    <location>
        <begin position="3"/>
        <end position="48"/>
    </location>
</feature>
<dbReference type="InterPro" id="IPR007159">
    <property type="entry name" value="SpoVT-AbrB_dom"/>
</dbReference>
<reference evidence="3 4" key="1">
    <citation type="journal article" date="2018" name="Sci. Rep.">
        <title>Rhizobium tumorigenes sp. nov., a novel plant tumorigenic bacterium isolated from cane gall tumors on thornless blackberry.</title>
        <authorList>
            <person name="Kuzmanovi N."/>
            <person name="Smalla K."/>
            <person name="Gronow S."/>
            <person name="PuBawska J."/>
        </authorList>
    </citation>
    <scope>NUCLEOTIDE SEQUENCE [LARGE SCALE GENOMIC DNA]</scope>
    <source>
        <strain evidence="3 4">1078</strain>
    </source>
</reference>
<keyword evidence="4" id="KW-1185">Reference proteome</keyword>
<dbReference type="SUPFAM" id="SSF89447">
    <property type="entry name" value="AbrB/MazE/MraZ-like"/>
    <property type="match status" value="1"/>
</dbReference>
<dbReference type="PROSITE" id="PS51740">
    <property type="entry name" value="SPOVT_ABRB"/>
    <property type="match status" value="1"/>
</dbReference>
<sequence>MTIWEATLSAKGQVTIPKEMREALNLRPGDQLVYSVIDGEVVMTAKTIELKDLAGYLGNSPKGHADIADIDAAAVSAAGASVFDTRDDDSSDVAA</sequence>
<proteinExistence type="predicted"/>
<evidence type="ECO:0000313" key="3">
    <source>
        <dbReference type="EMBL" id="WFR94484.1"/>
    </source>
</evidence>
<evidence type="ECO:0000256" key="1">
    <source>
        <dbReference type="PROSITE-ProRule" id="PRU01076"/>
    </source>
</evidence>
<gene>
    <name evidence="3" type="ORF">PR017_11660</name>
</gene>
<dbReference type="InterPro" id="IPR037914">
    <property type="entry name" value="SpoVT-AbrB_sf"/>
</dbReference>
<keyword evidence="1 3" id="KW-0238">DNA-binding</keyword>
<dbReference type="Pfam" id="PF04014">
    <property type="entry name" value="MazE_antitoxin"/>
    <property type="match status" value="1"/>
</dbReference>
<dbReference type="GO" id="GO:0003677">
    <property type="term" value="F:DNA binding"/>
    <property type="evidence" value="ECO:0007669"/>
    <property type="project" value="UniProtKB-UniRule"/>
</dbReference>
<dbReference type="Gene3D" id="2.10.260.10">
    <property type="match status" value="1"/>
</dbReference>